<organism evidence="2 3">
    <name type="scientific">Rhipicephalus sanguineus</name>
    <name type="common">Brown dog tick</name>
    <name type="synonym">Ixodes sanguineus</name>
    <dbReference type="NCBI Taxonomy" id="34632"/>
    <lineage>
        <taxon>Eukaryota</taxon>
        <taxon>Metazoa</taxon>
        <taxon>Ecdysozoa</taxon>
        <taxon>Arthropoda</taxon>
        <taxon>Chelicerata</taxon>
        <taxon>Arachnida</taxon>
        <taxon>Acari</taxon>
        <taxon>Parasitiformes</taxon>
        <taxon>Ixodida</taxon>
        <taxon>Ixodoidea</taxon>
        <taxon>Ixodidae</taxon>
        <taxon>Rhipicephalinae</taxon>
        <taxon>Rhipicephalus</taxon>
        <taxon>Rhipicephalus</taxon>
    </lineage>
</organism>
<reference evidence="2" key="1">
    <citation type="journal article" date="2020" name="Cell">
        <title>Large-Scale Comparative Analyses of Tick Genomes Elucidate Their Genetic Diversity and Vector Capacities.</title>
        <authorList>
            <consortium name="Tick Genome and Microbiome Consortium (TIGMIC)"/>
            <person name="Jia N."/>
            <person name="Wang J."/>
            <person name="Shi W."/>
            <person name="Du L."/>
            <person name="Sun Y."/>
            <person name="Zhan W."/>
            <person name="Jiang J.F."/>
            <person name="Wang Q."/>
            <person name="Zhang B."/>
            <person name="Ji P."/>
            <person name="Bell-Sakyi L."/>
            <person name="Cui X.M."/>
            <person name="Yuan T.T."/>
            <person name="Jiang B.G."/>
            <person name="Yang W.F."/>
            <person name="Lam T.T."/>
            <person name="Chang Q.C."/>
            <person name="Ding S.J."/>
            <person name="Wang X.J."/>
            <person name="Zhu J.G."/>
            <person name="Ruan X.D."/>
            <person name="Zhao L."/>
            <person name="Wei J.T."/>
            <person name="Ye R.Z."/>
            <person name="Que T.C."/>
            <person name="Du C.H."/>
            <person name="Zhou Y.H."/>
            <person name="Cheng J.X."/>
            <person name="Dai P.F."/>
            <person name="Guo W.B."/>
            <person name="Han X.H."/>
            <person name="Huang E.J."/>
            <person name="Li L.F."/>
            <person name="Wei W."/>
            <person name="Gao Y.C."/>
            <person name="Liu J.Z."/>
            <person name="Shao H.Z."/>
            <person name="Wang X."/>
            <person name="Wang C.C."/>
            <person name="Yang T.C."/>
            <person name="Huo Q.B."/>
            <person name="Li W."/>
            <person name="Chen H.Y."/>
            <person name="Chen S.E."/>
            <person name="Zhou L.G."/>
            <person name="Ni X.B."/>
            <person name="Tian J.H."/>
            <person name="Sheng Y."/>
            <person name="Liu T."/>
            <person name="Pan Y.S."/>
            <person name="Xia L.Y."/>
            <person name="Li J."/>
            <person name="Zhao F."/>
            <person name="Cao W.C."/>
        </authorList>
    </citation>
    <scope>NUCLEOTIDE SEQUENCE</scope>
    <source>
        <strain evidence="2">Rsan-2018</strain>
    </source>
</reference>
<feature type="region of interest" description="Disordered" evidence="1">
    <location>
        <begin position="1"/>
        <end position="33"/>
    </location>
</feature>
<sequence>MDCRRRPDLSLSSQSMARPSRVGQRPRPAAEEYSDTEFLSRFRFAKSTVASLLTSLPLKSSTDNGGQPVPPTMELLIALRFYGAACMRNEPCPPIISFPATQQPQQPQRHLPLLAPVDTLSGSRARARLTARFFS</sequence>
<dbReference type="AlphaFoldDB" id="A0A9D4PEQ0"/>
<evidence type="ECO:0000313" key="2">
    <source>
        <dbReference type="EMBL" id="KAH7938983.1"/>
    </source>
</evidence>
<accession>A0A9D4PEQ0</accession>
<keyword evidence="3" id="KW-1185">Reference proteome</keyword>
<evidence type="ECO:0000256" key="1">
    <source>
        <dbReference type="SAM" id="MobiDB-lite"/>
    </source>
</evidence>
<dbReference type="EMBL" id="JABSTV010001254">
    <property type="protein sequence ID" value="KAH7938983.1"/>
    <property type="molecule type" value="Genomic_DNA"/>
</dbReference>
<protein>
    <submittedName>
        <fullName evidence="2">Uncharacterized protein</fullName>
    </submittedName>
</protein>
<gene>
    <name evidence="2" type="ORF">HPB52_003327</name>
</gene>
<name>A0A9D4PEQ0_RHISA</name>
<dbReference type="Proteomes" id="UP000821837">
    <property type="component" value="Chromosome 8"/>
</dbReference>
<reference evidence="2" key="2">
    <citation type="submission" date="2021-09" db="EMBL/GenBank/DDBJ databases">
        <authorList>
            <person name="Jia N."/>
            <person name="Wang J."/>
            <person name="Shi W."/>
            <person name="Du L."/>
            <person name="Sun Y."/>
            <person name="Zhan W."/>
            <person name="Jiang J."/>
            <person name="Wang Q."/>
            <person name="Zhang B."/>
            <person name="Ji P."/>
            <person name="Sakyi L.B."/>
            <person name="Cui X."/>
            <person name="Yuan T."/>
            <person name="Jiang B."/>
            <person name="Yang W."/>
            <person name="Lam T.T.-Y."/>
            <person name="Chang Q."/>
            <person name="Ding S."/>
            <person name="Wang X."/>
            <person name="Zhu J."/>
            <person name="Ruan X."/>
            <person name="Zhao L."/>
            <person name="Wei J."/>
            <person name="Que T."/>
            <person name="Du C."/>
            <person name="Cheng J."/>
            <person name="Dai P."/>
            <person name="Han X."/>
            <person name="Huang E."/>
            <person name="Gao Y."/>
            <person name="Liu J."/>
            <person name="Shao H."/>
            <person name="Ye R."/>
            <person name="Li L."/>
            <person name="Wei W."/>
            <person name="Wang X."/>
            <person name="Wang C."/>
            <person name="Huo Q."/>
            <person name="Li W."/>
            <person name="Guo W."/>
            <person name="Chen H."/>
            <person name="Chen S."/>
            <person name="Zhou L."/>
            <person name="Zhou L."/>
            <person name="Ni X."/>
            <person name="Tian J."/>
            <person name="Zhou Y."/>
            <person name="Sheng Y."/>
            <person name="Liu T."/>
            <person name="Pan Y."/>
            <person name="Xia L."/>
            <person name="Li J."/>
            <person name="Zhao F."/>
            <person name="Cao W."/>
        </authorList>
    </citation>
    <scope>NUCLEOTIDE SEQUENCE</scope>
    <source>
        <strain evidence="2">Rsan-2018</strain>
        <tissue evidence="2">Larvae</tissue>
    </source>
</reference>
<evidence type="ECO:0000313" key="3">
    <source>
        <dbReference type="Proteomes" id="UP000821837"/>
    </source>
</evidence>
<comment type="caution">
    <text evidence="2">The sequence shown here is derived from an EMBL/GenBank/DDBJ whole genome shotgun (WGS) entry which is preliminary data.</text>
</comment>
<proteinExistence type="predicted"/>